<protein>
    <submittedName>
        <fullName evidence="1">Uncharacterized protein</fullName>
    </submittedName>
</protein>
<dbReference type="AlphaFoldDB" id="A0A938WMW0"/>
<keyword evidence="2" id="KW-1185">Reference proteome</keyword>
<evidence type="ECO:0000313" key="2">
    <source>
        <dbReference type="Proteomes" id="UP000764045"/>
    </source>
</evidence>
<accession>A0A938WMW0</accession>
<comment type="caution">
    <text evidence="1">The sequence shown here is derived from an EMBL/GenBank/DDBJ whole genome shotgun (WGS) entry which is preliminary data.</text>
</comment>
<sequence>MKIVPLVFIAACMLNDNYSLSDNRQGLAAERNILHNDTVSRLVPADIGAFENQPQHVDTTFGAWHMSIEQFYHGHEHLDTCGIGAQRYAIYASRITISKDGRPVIKDFVVSPQSFMAEHSVGQTELTVGPLYFSPTTCYAYASCCESGTDNCTTRILAFTPSYLVCQYPHDYVMDGDLSTEASFISEFLALCMHELSLPEQSRQSVDEILQAYCSPALQARLADGNMLGNMLWGNGRPSWKWLETTTFESVGTINNMHKIAMRFQKQPDSTQVTRYFYLECPEQHYGVMHLTDIKP</sequence>
<dbReference type="Proteomes" id="UP000764045">
    <property type="component" value="Unassembled WGS sequence"/>
</dbReference>
<evidence type="ECO:0000313" key="1">
    <source>
        <dbReference type="EMBL" id="MBM6661731.1"/>
    </source>
</evidence>
<gene>
    <name evidence="1" type="ORF">H6B30_08210</name>
</gene>
<organism evidence="1 2">
    <name type="scientific">Marseilla massiliensis</name>
    <dbReference type="NCBI Taxonomy" id="1841864"/>
    <lineage>
        <taxon>Bacteria</taxon>
        <taxon>Pseudomonadati</taxon>
        <taxon>Bacteroidota</taxon>
        <taxon>Bacteroidia</taxon>
        <taxon>Bacteroidales</taxon>
        <taxon>Prevotellaceae</taxon>
        <taxon>Marseilla</taxon>
    </lineage>
</organism>
<dbReference type="RefSeq" id="WP_205109461.1">
    <property type="nucleotide sequence ID" value="NZ_JACJJL010000011.1"/>
</dbReference>
<proteinExistence type="predicted"/>
<reference evidence="1 2" key="1">
    <citation type="journal article" date="2021" name="Sci. Rep.">
        <title>The distribution of antibiotic resistance genes in chicken gut microbiota commensals.</title>
        <authorList>
            <person name="Juricova H."/>
            <person name="Matiasovicova J."/>
            <person name="Kubasova T."/>
            <person name="Cejkova D."/>
            <person name="Rychlik I."/>
        </authorList>
    </citation>
    <scope>NUCLEOTIDE SEQUENCE [LARGE SCALE GENOMIC DNA]</scope>
    <source>
        <strain evidence="1 2">An819</strain>
    </source>
</reference>
<dbReference type="EMBL" id="JACJJL010000011">
    <property type="protein sequence ID" value="MBM6661731.1"/>
    <property type="molecule type" value="Genomic_DNA"/>
</dbReference>
<name>A0A938WMW0_9BACT</name>